<sequence length="421" mass="46755">MNKITRLTAIAIAVASVCTSVLAEQISDDEAALRFRLKNELRRADKPSAGTGKNIYAWVQGGLVDFNSGYYSQFIGVEGGAYYVYKLGARDNMSTRWYLDDHESFGYALGALKIKAGDNVRLKIGRFGTDYSYGSLPWRIPLIGGSSQRTLPTVSEGALGYFAPTENFELWAMWRTRVFQWTDSATGIRDEGVYNSKTGKYDKHRTRSFLTASWHDDRSRYSLGGSVQRDVSHQLQSIIEQTIPLSSGYALKGELLGFYAGLDGLSRSSSQPNETALVSGQLTWSAPWGSLFASGGYLRHSMNGAVVDTDIGYPFSLSLDRNREGMQSWQMGANYRLTPQLTLTLAPVVTRGYESSQRDVQIEGMGLLSAVNYRVAEGPLSGMNIFLAADKGREKRDGSSLGDRLNYWDVKMSIQYDFMLR</sequence>
<evidence type="ECO:0000313" key="5">
    <source>
        <dbReference type="EMBL" id="ELV3682904.1"/>
    </source>
</evidence>
<dbReference type="EMBL" id="DACSXJ010000069">
    <property type="protein sequence ID" value="HAT3900692.1"/>
    <property type="molecule type" value="Genomic_DNA"/>
</dbReference>
<feature type="chain" id="PRO_5044365353" evidence="4">
    <location>
        <begin position="24"/>
        <end position="421"/>
    </location>
</feature>
<reference evidence="11" key="2">
    <citation type="submission" date="2020-06" db="EMBL/GenBank/DDBJ databases">
        <title>REHAB project genomes.</title>
        <authorList>
            <person name="Shaw L.P."/>
        </authorList>
    </citation>
    <scope>NUCLEOTIDE SEQUENCE [LARGE SCALE GENOMIC DNA]</scope>
    <source>
        <strain evidence="11">RHBSTW-00370</strain>
        <plasmid evidence="11">prhbstw-00370_3</plasmid>
    </source>
</reference>
<dbReference type="Proteomes" id="UP001279522">
    <property type="component" value="Unassembled WGS sequence"/>
</dbReference>
<evidence type="ECO:0000256" key="2">
    <source>
        <dbReference type="ARBA" id="ARBA00022448"/>
    </source>
</evidence>
<proteinExistence type="inferred from homology"/>
<evidence type="ECO:0000313" key="8">
    <source>
        <dbReference type="EMBL" id="HAT3900692.1"/>
    </source>
</evidence>
<dbReference type="Proteomes" id="UP001169574">
    <property type="component" value="Unassembled WGS sequence"/>
</dbReference>
<evidence type="ECO:0000313" key="10">
    <source>
        <dbReference type="EMBL" id="QLV33547.1"/>
    </source>
</evidence>
<dbReference type="Proteomes" id="UP000885148">
    <property type="component" value="Unassembled WGS sequence"/>
</dbReference>
<name>A0A0D7L4D3_CITFR</name>
<keyword evidence="3 4" id="KW-0732">Signal</keyword>
<dbReference type="RefSeq" id="WP_022652296.1">
    <property type="nucleotide sequence ID" value="NZ_CAKNEP010000033.1"/>
</dbReference>
<reference evidence="8" key="1">
    <citation type="journal article" date="2018" name="Genome Biol.">
        <title>SKESA: strategic k-mer extension for scrupulous assemblies.</title>
        <authorList>
            <person name="Souvorov A."/>
            <person name="Agarwala R."/>
            <person name="Lipman D.J."/>
        </authorList>
    </citation>
    <scope>NUCLEOTIDE SEQUENCE</scope>
    <source>
        <strain evidence="9">91871</strain>
        <strain evidence="8">O50</strain>
    </source>
</reference>
<dbReference type="InterPro" id="IPR005318">
    <property type="entry name" value="OM_porin_bac"/>
</dbReference>
<dbReference type="EMBL" id="ABOSXX010000066">
    <property type="protein sequence ID" value="ELV3682904.1"/>
    <property type="molecule type" value="Genomic_DNA"/>
</dbReference>
<evidence type="ECO:0000256" key="4">
    <source>
        <dbReference type="SAM" id="SignalP"/>
    </source>
</evidence>
<evidence type="ECO:0000313" key="9">
    <source>
        <dbReference type="EMBL" id="HBH7045295.1"/>
    </source>
</evidence>
<dbReference type="AlphaFoldDB" id="A0A0D7L4D3"/>
<protein>
    <submittedName>
        <fullName evidence="8">Glucuronide uptake porin UidC</fullName>
    </submittedName>
</protein>
<evidence type="ECO:0000313" key="7">
    <source>
        <dbReference type="EMBL" id="EMN4148065.1"/>
    </source>
</evidence>
<comment type="similarity">
    <text evidence="1">Belongs to the outer membrane porin (Opr) (TC 1.B.25) family.</text>
</comment>
<dbReference type="Pfam" id="PF03573">
    <property type="entry name" value="OprD"/>
    <property type="match status" value="1"/>
</dbReference>
<organism evidence="8">
    <name type="scientific">Citrobacter freundii</name>
    <dbReference type="NCBI Taxonomy" id="546"/>
    <lineage>
        <taxon>Bacteria</taxon>
        <taxon>Pseudomonadati</taxon>
        <taxon>Pseudomonadota</taxon>
        <taxon>Gammaproteobacteria</taxon>
        <taxon>Enterobacterales</taxon>
        <taxon>Enterobacteriaceae</taxon>
        <taxon>Citrobacter</taxon>
        <taxon>Citrobacter freundii complex</taxon>
    </lineage>
</organism>
<dbReference type="InterPro" id="IPR023614">
    <property type="entry name" value="Porin_dom_sf"/>
</dbReference>
<feature type="signal peptide" evidence="4">
    <location>
        <begin position="1"/>
        <end position="23"/>
    </location>
</feature>
<dbReference type="Gene3D" id="2.40.160.10">
    <property type="entry name" value="Porin"/>
    <property type="match status" value="1"/>
</dbReference>
<dbReference type="GeneID" id="86978940"/>
<reference evidence="10" key="4">
    <citation type="journal article" date="2021" name="Microb. Genom.">
        <title>A genomic epidemiological study shows that prevalence of antimicrobial resistance in Enterobacterales is associated with the livestock host, as well as antimicrobial usage.</title>
        <authorList>
            <person name="AbuOun M."/>
            <person name="Jones H."/>
            <person name="Stubberfield E."/>
            <person name="Gilson D."/>
            <person name="Shaw L.P."/>
            <person name="Hubbard A.T.M."/>
            <person name="Chau K.K."/>
            <person name="Sebra R."/>
            <person name="Peto T.E.A."/>
            <person name="Crook D.W."/>
            <person name="Read D.S."/>
            <person name="Gweon H.S."/>
            <person name="Walker A.S."/>
            <person name="Stoesser N."/>
            <person name="Smith R.P."/>
            <person name="Anjum M.F."/>
            <person name="On Behalf Of The Rehab Consortium."/>
        </authorList>
    </citation>
    <scope>NUCLEOTIDE SEQUENCE</scope>
    <source>
        <strain evidence="10">RHBSTW-00370</strain>
    </source>
</reference>
<geneLocation type="plasmid" evidence="10">
    <name>pRHBSTW-00370_3</name>
</geneLocation>
<gene>
    <name evidence="8" type="primary">uidC</name>
    <name evidence="10" type="ORF">HV178_26665</name>
    <name evidence="8" type="ORF">I9Y29_005194</name>
    <name evidence="9" type="ORF">KV121_005471</name>
    <name evidence="6" type="ORF">P7U51_005591</name>
    <name evidence="7" type="ORF">PQQ21_005437</name>
    <name evidence="5" type="ORF">SGX49_005418</name>
</gene>
<accession>A0A0D7L4D3</accession>
<dbReference type="NCBIfam" id="NF008479">
    <property type="entry name" value="PRK11379.1"/>
    <property type="match status" value="1"/>
</dbReference>
<evidence type="ECO:0000313" key="6">
    <source>
        <dbReference type="EMBL" id="EMM7460976.1"/>
    </source>
</evidence>
<dbReference type="EMBL" id="ABLGCN030000039">
    <property type="protein sequence ID" value="EMM7460976.1"/>
    <property type="molecule type" value="Genomic_DNA"/>
</dbReference>
<evidence type="ECO:0000313" key="11">
    <source>
        <dbReference type="Proteomes" id="UP000512222"/>
    </source>
</evidence>
<dbReference type="GO" id="GO:0016020">
    <property type="term" value="C:membrane"/>
    <property type="evidence" value="ECO:0007669"/>
    <property type="project" value="InterPro"/>
</dbReference>
<reference evidence="6" key="5">
    <citation type="submission" date="2024-02" db="EMBL/GenBank/DDBJ databases">
        <authorList>
            <consortium name="Clinical and Environmental Microbiology Branch: Whole genome sequencing antimicrobial resistance pathogens in the healthcare setting"/>
        </authorList>
    </citation>
    <scope>NUCLEOTIDE SEQUENCE</scope>
    <source>
        <strain evidence="7">2023GN-00102</strain>
        <strain evidence="5">2023GN-00287</strain>
        <strain evidence="6">Whole organism</strain>
    </source>
</reference>
<evidence type="ECO:0000256" key="1">
    <source>
        <dbReference type="ARBA" id="ARBA00009075"/>
    </source>
</evidence>
<keyword evidence="2" id="KW-0813">Transport</keyword>
<dbReference type="Proteomes" id="UP000512222">
    <property type="component" value="Plasmid pRHBSTW-00370_3"/>
</dbReference>
<dbReference type="EMBL" id="CP056575">
    <property type="protein sequence ID" value="QLV33547.1"/>
    <property type="molecule type" value="Genomic_DNA"/>
</dbReference>
<dbReference type="Proteomes" id="UP000855471">
    <property type="component" value="Unassembled WGS sequence"/>
</dbReference>
<evidence type="ECO:0000256" key="3">
    <source>
        <dbReference type="ARBA" id="ARBA00022729"/>
    </source>
</evidence>
<geneLocation type="plasmid" evidence="11">
    <name>prhbstw-00370_3</name>
</geneLocation>
<dbReference type="EMBL" id="DAESCB010000045">
    <property type="protein sequence ID" value="HBH7045295.1"/>
    <property type="molecule type" value="Genomic_DNA"/>
</dbReference>
<reference evidence="8" key="3">
    <citation type="submission" date="2020-09" db="EMBL/GenBank/DDBJ databases">
        <authorList>
            <consortium name="NCBI Pathogen Detection Project"/>
        </authorList>
    </citation>
    <scope>NUCLEOTIDE SEQUENCE</scope>
    <source>
        <strain evidence="9">91871</strain>
        <strain evidence="8">O50</strain>
    </source>
</reference>
<dbReference type="OrthoDB" id="5864637at2"/>
<dbReference type="EMBL" id="ABKLER030000054">
    <property type="protein sequence ID" value="EMN4148065.1"/>
    <property type="molecule type" value="Genomic_DNA"/>
</dbReference>
<keyword evidence="10" id="KW-0614">Plasmid</keyword>